<dbReference type="Pfam" id="PF04970">
    <property type="entry name" value="LRAT"/>
    <property type="match status" value="1"/>
</dbReference>
<dbReference type="Proteomes" id="UP000663281">
    <property type="component" value="Chromosome"/>
</dbReference>
<dbReference type="EMBL" id="CP071504">
    <property type="protein sequence ID" value="QSX28748.1"/>
    <property type="molecule type" value="Genomic_DNA"/>
</dbReference>
<proteinExistence type="predicted"/>
<name>A0A974XK55_9GAMM</name>
<sequence>MALPLIWLGGAALGALALAEREHRRKLLLERSLGRSAREPHEATTVLAPSVWQFDGPSVRPVPGAIVCCHVYGLVEHTGVWLGDSIAELHGSGLIRAVSAKRFLHGRTGSRIFVACDHDNQPLATQACADRASEALFQYRDYDLFANNCHRFVWQCLSGEDREVKSFEAFNQLLASFYSRALYWDPVPV</sequence>
<dbReference type="AlphaFoldDB" id="A0A974XK55"/>
<dbReference type="InterPro" id="IPR007053">
    <property type="entry name" value="LRAT_dom"/>
</dbReference>
<accession>A0A974XK55</accession>
<keyword evidence="3" id="KW-1185">Reference proteome</keyword>
<evidence type="ECO:0000259" key="1">
    <source>
        <dbReference type="Pfam" id="PF04970"/>
    </source>
</evidence>
<protein>
    <recommendedName>
        <fullName evidence="1">LRAT domain-containing protein</fullName>
    </recommendedName>
</protein>
<gene>
    <name evidence="2" type="ORF">JYB88_10705</name>
</gene>
<organism evidence="2 3">
    <name type="scientific">Shewanella cyperi</name>
    <dbReference type="NCBI Taxonomy" id="2814292"/>
    <lineage>
        <taxon>Bacteria</taxon>
        <taxon>Pseudomonadati</taxon>
        <taxon>Pseudomonadota</taxon>
        <taxon>Gammaproteobacteria</taxon>
        <taxon>Alteromonadales</taxon>
        <taxon>Shewanellaceae</taxon>
        <taxon>Shewanella</taxon>
    </lineage>
</organism>
<reference evidence="2 3" key="1">
    <citation type="submission" date="2021-03" db="EMBL/GenBank/DDBJ databases">
        <title>Novel species identification of genus Shewanella.</title>
        <authorList>
            <person name="Liu G."/>
            <person name="Zhang Q."/>
        </authorList>
    </citation>
    <scope>NUCLEOTIDE SEQUENCE [LARGE SCALE GENOMIC DNA]</scope>
    <source>
        <strain evidence="2 3">FJAT-53726</strain>
    </source>
</reference>
<dbReference type="Gene3D" id="3.90.1720.10">
    <property type="entry name" value="endopeptidase domain like (from Nostoc punctiforme)"/>
    <property type="match status" value="1"/>
</dbReference>
<feature type="domain" description="LRAT" evidence="1">
    <location>
        <begin position="108"/>
        <end position="161"/>
    </location>
</feature>
<evidence type="ECO:0000313" key="3">
    <source>
        <dbReference type="Proteomes" id="UP000663281"/>
    </source>
</evidence>
<evidence type="ECO:0000313" key="2">
    <source>
        <dbReference type="EMBL" id="QSX28748.1"/>
    </source>
</evidence>
<dbReference type="KEGG" id="scyp:JYB88_10705"/>
<dbReference type="RefSeq" id="WP_207324112.1">
    <property type="nucleotide sequence ID" value="NZ_CP071504.1"/>
</dbReference>